<evidence type="ECO:0000313" key="11">
    <source>
        <dbReference type="EMBL" id="MDI5950776.1"/>
    </source>
</evidence>
<dbReference type="Pfam" id="PF00285">
    <property type="entry name" value="Citrate_synt"/>
    <property type="match status" value="1"/>
</dbReference>
<evidence type="ECO:0000256" key="1">
    <source>
        <dbReference type="ARBA" id="ARBA00004751"/>
    </source>
</evidence>
<dbReference type="InterPro" id="IPR016142">
    <property type="entry name" value="Citrate_synth-like_lrg_a-sub"/>
</dbReference>
<dbReference type="PANTHER" id="PTHR42871">
    <property type="entry name" value="CITRATE SYNTHASE"/>
    <property type="match status" value="1"/>
</dbReference>
<proteinExistence type="inferred from homology"/>
<comment type="caution">
    <text evidence="11">The sequence shown here is derived from an EMBL/GenBank/DDBJ whole genome shotgun (WGS) entry which is preliminary data.</text>
</comment>
<reference evidence="11 12" key="1">
    <citation type="submission" date="2023-04" db="EMBL/GenBank/DDBJ databases">
        <title>Two novel species of Flavobacterium.</title>
        <authorList>
            <person name="Liu Q."/>
            <person name="Xin Y.-H."/>
        </authorList>
    </citation>
    <scope>NUCLEOTIDE SEQUENCE [LARGE SCALE GENOMIC DNA]</scope>
    <source>
        <strain evidence="11 12">LB2P87</strain>
    </source>
</reference>
<comment type="catalytic activity">
    <reaction evidence="5 9">
        <text>oxaloacetate + acetyl-CoA + H2O = citrate + CoA + H(+)</text>
        <dbReference type="Rhea" id="RHEA:16845"/>
        <dbReference type="ChEBI" id="CHEBI:15377"/>
        <dbReference type="ChEBI" id="CHEBI:15378"/>
        <dbReference type="ChEBI" id="CHEBI:16452"/>
        <dbReference type="ChEBI" id="CHEBI:16947"/>
        <dbReference type="ChEBI" id="CHEBI:57287"/>
        <dbReference type="ChEBI" id="CHEBI:57288"/>
        <dbReference type="EC" id="2.3.3.16"/>
    </reaction>
</comment>
<dbReference type="NCBIfam" id="TIGR01798">
    <property type="entry name" value="cit_synth_I"/>
    <property type="match status" value="1"/>
</dbReference>
<evidence type="ECO:0000313" key="12">
    <source>
        <dbReference type="Proteomes" id="UP001228643"/>
    </source>
</evidence>
<dbReference type="AlphaFoldDB" id="A0AAW6TQQ1"/>
<dbReference type="InterPro" id="IPR010953">
    <property type="entry name" value="Citrate_synthase_typ-I"/>
</dbReference>
<evidence type="ECO:0000256" key="3">
    <source>
        <dbReference type="ARBA" id="ARBA00022532"/>
    </source>
</evidence>
<evidence type="ECO:0000256" key="8">
    <source>
        <dbReference type="PIRSR" id="PIRSR001369-1"/>
    </source>
</evidence>
<evidence type="ECO:0000256" key="5">
    <source>
        <dbReference type="ARBA" id="ARBA00049288"/>
    </source>
</evidence>
<protein>
    <recommendedName>
        <fullName evidence="6 7">Citrate synthase</fullName>
    </recommendedName>
</protein>
<dbReference type="RefSeq" id="WP_282717532.1">
    <property type="nucleotide sequence ID" value="NZ_JASCRT010000009.1"/>
</dbReference>
<dbReference type="Gene3D" id="1.10.580.10">
    <property type="entry name" value="Citrate Synthase, domain 1"/>
    <property type="match status" value="1"/>
</dbReference>
<evidence type="ECO:0000256" key="9">
    <source>
        <dbReference type="RuleBase" id="RU003370"/>
    </source>
</evidence>
<dbReference type="Gene3D" id="2.20.28.60">
    <property type="match status" value="1"/>
</dbReference>
<gene>
    <name evidence="11" type="ORF">QLS97_14050</name>
</gene>
<dbReference type="Proteomes" id="UP001228643">
    <property type="component" value="Unassembled WGS sequence"/>
</dbReference>
<feature type="active site" evidence="8">
    <location>
        <position position="306"/>
    </location>
</feature>
<dbReference type="CDD" id="cd06114">
    <property type="entry name" value="EcCS_like"/>
    <property type="match status" value="1"/>
</dbReference>
<organism evidence="11 12">
    <name type="scientific">Flavobacterium yafengii</name>
    <dbReference type="NCBI Taxonomy" id="3041253"/>
    <lineage>
        <taxon>Bacteria</taxon>
        <taxon>Pseudomonadati</taxon>
        <taxon>Bacteroidota</taxon>
        <taxon>Flavobacteriia</taxon>
        <taxon>Flavobacteriales</taxon>
        <taxon>Flavobacteriaceae</taxon>
        <taxon>Flavobacterium</taxon>
    </lineage>
</organism>
<dbReference type="NCBIfam" id="NF004126">
    <property type="entry name" value="PRK05614.1"/>
    <property type="match status" value="1"/>
</dbReference>
<comment type="pathway">
    <text evidence="1 9">Carbohydrate metabolism; tricarboxylic acid cycle; isocitrate from oxaloacetate: step 1/2.</text>
</comment>
<sequence>MSKTATLEIDGKKIELPIIVGSENEVAIDINKLRDLSGIITLDPGYKNSGSCKSDITFLDGELGILRYRGYSIEDLAEKADFLEVSYLLIFGELPTTKQLAQFETDIRKYTLVNEEMKNIIDGFPKTAHPMGVLAALTSALTAFNPKSVNVENEKEMYEAVCKTMGKFLVIATWTYRKSMGYPLNYYDNTKGYVENFMRLMFELPTEPYTANPVVIDALDKLFILHGDHEQNCSTSTVRMVGSSHAGLFASISAGVSALWGPLHGGANQAVLEMLEEIHRNGGDADKYMAKAKDKNDPFRLMGFGHRVYKNFDPRAKIIKKAANEVLATLGVEDPILAIAKKLEEAALEDEYFKSRNLYPNVDFYSGIIYRALGIPTDMFTVMFAIGRLPGWIAQWKEMRENKEPIGRPRQVYTGHPLRDFVPTDKR</sequence>
<dbReference type="GO" id="GO:0036440">
    <property type="term" value="F:citrate synthase activity"/>
    <property type="evidence" value="ECO:0007669"/>
    <property type="project" value="UniProtKB-EC"/>
</dbReference>
<evidence type="ECO:0000256" key="6">
    <source>
        <dbReference type="NCBIfam" id="TIGR01798"/>
    </source>
</evidence>
<dbReference type="InterPro" id="IPR016143">
    <property type="entry name" value="Citrate_synth-like_sm_a-sub"/>
</dbReference>
<keyword evidence="12" id="KW-1185">Reference proteome</keyword>
<dbReference type="GO" id="GO:0005737">
    <property type="term" value="C:cytoplasm"/>
    <property type="evidence" value="ECO:0007669"/>
    <property type="project" value="InterPro"/>
</dbReference>
<dbReference type="SUPFAM" id="SSF48256">
    <property type="entry name" value="Citrate synthase"/>
    <property type="match status" value="1"/>
</dbReference>
<evidence type="ECO:0000256" key="2">
    <source>
        <dbReference type="ARBA" id="ARBA00010566"/>
    </source>
</evidence>
<dbReference type="PRINTS" id="PR00143">
    <property type="entry name" value="CITRTSNTHASE"/>
</dbReference>
<evidence type="ECO:0000256" key="7">
    <source>
        <dbReference type="PIRNR" id="PIRNR001369"/>
    </source>
</evidence>
<dbReference type="EMBL" id="JASCRY010000004">
    <property type="protein sequence ID" value="MDI5950776.1"/>
    <property type="molecule type" value="Genomic_DNA"/>
</dbReference>
<dbReference type="InterPro" id="IPR019810">
    <property type="entry name" value="Citrate_synthase_AS"/>
</dbReference>
<evidence type="ECO:0000256" key="10">
    <source>
        <dbReference type="RuleBase" id="RU003406"/>
    </source>
</evidence>
<keyword evidence="4 7" id="KW-0808">Transferase</keyword>
<dbReference type="InterPro" id="IPR036969">
    <property type="entry name" value="Citrate_synthase_sf"/>
</dbReference>
<accession>A0AAW6TQQ1</accession>
<keyword evidence="11" id="KW-0012">Acyltransferase</keyword>
<feature type="active site" evidence="8">
    <location>
        <position position="363"/>
    </location>
</feature>
<name>A0AAW6TQQ1_9FLAO</name>
<dbReference type="InterPro" id="IPR002020">
    <property type="entry name" value="Citrate_synthase"/>
</dbReference>
<evidence type="ECO:0000256" key="4">
    <source>
        <dbReference type="ARBA" id="ARBA00022679"/>
    </source>
</evidence>
<dbReference type="Gene3D" id="1.10.230.10">
    <property type="entry name" value="Cytochrome P450-Terp, domain 2"/>
    <property type="match status" value="1"/>
</dbReference>
<dbReference type="PANTHER" id="PTHR42871:SF1">
    <property type="entry name" value="CITRATE SYNTHASE"/>
    <property type="match status" value="1"/>
</dbReference>
<keyword evidence="3 9" id="KW-0816">Tricarboxylic acid cycle</keyword>
<comment type="similarity">
    <text evidence="2 7 10">Belongs to the citrate synthase family.</text>
</comment>
<dbReference type="FunFam" id="1.10.230.10:FF:000002">
    <property type="entry name" value="Citrate synthase"/>
    <property type="match status" value="1"/>
</dbReference>
<dbReference type="PROSITE" id="PS00480">
    <property type="entry name" value="CITRATE_SYNTHASE"/>
    <property type="match status" value="1"/>
</dbReference>
<dbReference type="PIRSF" id="PIRSF001369">
    <property type="entry name" value="Citrate_synth"/>
    <property type="match status" value="1"/>
</dbReference>
<dbReference type="GO" id="GO:0006099">
    <property type="term" value="P:tricarboxylic acid cycle"/>
    <property type="evidence" value="ECO:0007669"/>
    <property type="project" value="UniProtKB-UniRule"/>
</dbReference>
<dbReference type="InterPro" id="IPR024176">
    <property type="entry name" value="Citrate_synthase_bac-typ"/>
</dbReference>